<evidence type="ECO:0000259" key="9">
    <source>
        <dbReference type="Pfam" id="PF24877"/>
    </source>
</evidence>
<evidence type="ECO:0000256" key="2">
    <source>
        <dbReference type="ARBA" id="ARBA00022714"/>
    </source>
</evidence>
<evidence type="ECO:0000313" key="11">
    <source>
        <dbReference type="Proteomes" id="UP000292235"/>
    </source>
</evidence>
<dbReference type="AlphaFoldDB" id="A0A4V0ZJX2"/>
<evidence type="ECO:0000256" key="1">
    <source>
        <dbReference type="ARBA" id="ARBA00006486"/>
    </source>
</evidence>
<dbReference type="GO" id="GO:0051537">
    <property type="term" value="F:2 iron, 2 sulfur cluster binding"/>
    <property type="evidence" value="ECO:0007669"/>
    <property type="project" value="UniProtKB-KW"/>
</dbReference>
<dbReference type="EC" id="4.2.1.25" evidence="10"/>
<organism evidence="10 11">
    <name type="scientific">Streptomonospora litoralis</name>
    <dbReference type="NCBI Taxonomy" id="2498135"/>
    <lineage>
        <taxon>Bacteria</taxon>
        <taxon>Bacillati</taxon>
        <taxon>Actinomycetota</taxon>
        <taxon>Actinomycetes</taxon>
        <taxon>Streptosporangiales</taxon>
        <taxon>Nocardiopsidaceae</taxon>
        <taxon>Streptomonospora</taxon>
    </lineage>
</organism>
<feature type="domain" description="Dihydroxy-acid/6-phosphogluconate dehydratase N-terminal" evidence="8">
    <location>
        <begin position="37"/>
        <end position="347"/>
    </location>
</feature>
<evidence type="ECO:0000256" key="4">
    <source>
        <dbReference type="ARBA" id="ARBA00023004"/>
    </source>
</evidence>
<dbReference type="InterPro" id="IPR000581">
    <property type="entry name" value="ILV_EDD_N"/>
</dbReference>
<dbReference type="Pfam" id="PF24877">
    <property type="entry name" value="ILV_EDD_C"/>
    <property type="match status" value="1"/>
</dbReference>
<sequence length="571" mass="60626">MESARRSEQFFAEEGVAGFTHRAMAKSTGLDDESIRRPLIGICNTFSDLNNCHSNFRTLCDAVKQGVWQAGGTPVEFPTISLGETFLAPTSMLHRNLAAMDTEEMLRAQPLDAAVLLVGCDKTTPAALMGAISADLPVIALSGGPQLNGHFRGQTLGACTDCRRLTAEHRAGEIDDDTYRALEDGIVRGPGHCMVMGTASTMNSLTEALGLALPGNASIPAVDARRLQHAQAAGRRATALAEEDLRPSKILSRASFENALTLLAALGGSTNAVVHLPAIAGRAGVELPLELFDEISRRTPVLADLKPTGRYQMQELHNAGGVPALLGRLLPLLHGGAPTVTGGSLADSVARARVEDAEVIRPLEDPVRTEGGIAVLRGNLAPEGAVIKHGAADPALLRHRGRAVVFSDVDDLKARIDDPELDVDASSALVLRNAGPVGGPGMPEVGNLPIPRRLLREGVRDMLRISDGRMSGTAFGTVVLHAAPESAVGGPLALVHDGDMIELDIDTRTLTLDVGEDELRRRRAAWQPPPAHYSRGYGRIFVDNVGQAPQGCDFGVLRGSDPVQEYRQPKF</sequence>
<dbReference type="Pfam" id="PF00920">
    <property type="entry name" value="ILVD_EDD_N"/>
    <property type="match status" value="1"/>
</dbReference>
<feature type="domain" description="Dihydroxy-acid/6-phosphogluconate dehydratase C-terminal" evidence="9">
    <location>
        <begin position="358"/>
        <end position="552"/>
    </location>
</feature>
<keyword evidence="4" id="KW-0408">Iron</keyword>
<dbReference type="PANTHER" id="PTHR43183:SF1">
    <property type="entry name" value="HYPOTHETICAL DIHYDROXY-ACID DEHYDRATASE (EUROFUNG)-RELATED"/>
    <property type="match status" value="1"/>
</dbReference>
<dbReference type="PANTHER" id="PTHR43183">
    <property type="entry name" value="HYPOTHETICAL DIHYDROXYACID DEHYDRATASE (EUROFUNG)-RELATED"/>
    <property type="match status" value="1"/>
</dbReference>
<dbReference type="SUPFAM" id="SSF143975">
    <property type="entry name" value="IlvD/EDD N-terminal domain-like"/>
    <property type="match status" value="1"/>
</dbReference>
<dbReference type="KEGG" id="strr:EKD16_16000"/>
<dbReference type="NCBIfam" id="NF004784">
    <property type="entry name" value="PRK06131.1"/>
    <property type="match status" value="1"/>
</dbReference>
<dbReference type="GO" id="GO:0046872">
    <property type="term" value="F:metal ion binding"/>
    <property type="evidence" value="ECO:0007669"/>
    <property type="project" value="UniProtKB-KW"/>
</dbReference>
<keyword evidence="5" id="KW-0411">Iron-sulfur</keyword>
<dbReference type="Gene3D" id="3.50.30.80">
    <property type="entry name" value="IlvD/EDD C-terminal domain-like"/>
    <property type="match status" value="1"/>
</dbReference>
<dbReference type="SUPFAM" id="SSF52016">
    <property type="entry name" value="LeuD/IlvD-like"/>
    <property type="match status" value="1"/>
</dbReference>
<dbReference type="Proteomes" id="UP000292235">
    <property type="component" value="Chromosome"/>
</dbReference>
<dbReference type="RefSeq" id="WP_131099060.1">
    <property type="nucleotide sequence ID" value="NZ_CP036455.1"/>
</dbReference>
<dbReference type="InterPro" id="IPR037237">
    <property type="entry name" value="IlvD/EDD_N"/>
</dbReference>
<keyword evidence="6 10" id="KW-0456">Lyase</keyword>
<keyword evidence="11" id="KW-1185">Reference proteome</keyword>
<protein>
    <submittedName>
        <fullName evidence="10">L-arabonate dehydratase</fullName>
        <ecNumber evidence="10">4.2.1.25</ecNumber>
    </submittedName>
</protein>
<evidence type="ECO:0000256" key="6">
    <source>
        <dbReference type="ARBA" id="ARBA00023239"/>
    </source>
</evidence>
<dbReference type="InterPro" id="IPR042096">
    <property type="entry name" value="Dihydro-acid_dehy_C"/>
</dbReference>
<keyword evidence="7" id="KW-0028">Amino-acid biosynthesis</keyword>
<accession>A0A4V0ZJX2</accession>
<dbReference type="GO" id="GO:0009082">
    <property type="term" value="P:branched-chain amino acid biosynthetic process"/>
    <property type="evidence" value="ECO:0007669"/>
    <property type="project" value="UniProtKB-KW"/>
</dbReference>
<dbReference type="FunFam" id="3.50.30.80:FF:000001">
    <property type="entry name" value="Dihydroxy-acid dehydratase"/>
    <property type="match status" value="1"/>
</dbReference>
<dbReference type="InterPro" id="IPR056740">
    <property type="entry name" value="ILV_EDD_C"/>
</dbReference>
<comment type="similarity">
    <text evidence="1">Belongs to the IlvD/Edd family.</text>
</comment>
<dbReference type="PROSITE" id="PS00886">
    <property type="entry name" value="ILVD_EDD_1"/>
    <property type="match status" value="1"/>
</dbReference>
<reference evidence="10 11" key="1">
    <citation type="submission" date="2019-02" db="EMBL/GenBank/DDBJ databases">
        <authorList>
            <person name="Khodamoradi S."/>
            <person name="Hahnke R.L."/>
            <person name="Kaempfer P."/>
            <person name="Schumann P."/>
            <person name="Rohde M."/>
            <person name="Steinert M."/>
            <person name="Luzhetskyy A."/>
            <person name="Wink J."/>
            <person name="Ruckert C."/>
        </authorList>
    </citation>
    <scope>NUCLEOTIDE SEQUENCE [LARGE SCALE GENOMIC DNA]</scope>
    <source>
        <strain evidence="10 11">M2</strain>
    </source>
</reference>
<evidence type="ECO:0000259" key="8">
    <source>
        <dbReference type="Pfam" id="PF00920"/>
    </source>
</evidence>
<dbReference type="OrthoDB" id="9807077at2"/>
<name>A0A4V0ZJX2_9ACTN</name>
<dbReference type="EMBL" id="CP036455">
    <property type="protein sequence ID" value="QBI54972.1"/>
    <property type="molecule type" value="Genomic_DNA"/>
</dbReference>
<dbReference type="InterPro" id="IPR020558">
    <property type="entry name" value="DiOHA_6PGluconate_deHydtase_CS"/>
</dbReference>
<dbReference type="GO" id="GO:0050020">
    <property type="term" value="F:L-arabinonate dehydratase activity"/>
    <property type="evidence" value="ECO:0007669"/>
    <property type="project" value="UniProtKB-EC"/>
</dbReference>
<keyword evidence="2" id="KW-0001">2Fe-2S</keyword>
<keyword evidence="3" id="KW-0479">Metal-binding</keyword>
<dbReference type="InterPro" id="IPR052352">
    <property type="entry name" value="Sugar_Degrad_Dehydratases"/>
</dbReference>
<gene>
    <name evidence="10" type="primary">araC2</name>
    <name evidence="10" type="ORF">EKD16_16000</name>
</gene>
<evidence type="ECO:0000313" key="10">
    <source>
        <dbReference type="EMBL" id="QBI54972.1"/>
    </source>
</evidence>
<proteinExistence type="inferred from homology"/>
<evidence type="ECO:0000256" key="7">
    <source>
        <dbReference type="ARBA" id="ARBA00023304"/>
    </source>
</evidence>
<keyword evidence="7" id="KW-0100">Branched-chain amino acid biosynthesis</keyword>
<evidence type="ECO:0000256" key="3">
    <source>
        <dbReference type="ARBA" id="ARBA00022723"/>
    </source>
</evidence>
<evidence type="ECO:0000256" key="5">
    <source>
        <dbReference type="ARBA" id="ARBA00023014"/>
    </source>
</evidence>